<dbReference type="AlphaFoldDB" id="A0AAW2XNY8"/>
<dbReference type="EMBL" id="JACGWN010000003">
    <property type="protein sequence ID" value="KAL0455862.1"/>
    <property type="molecule type" value="Genomic_DNA"/>
</dbReference>
<feature type="region of interest" description="Disordered" evidence="1">
    <location>
        <begin position="213"/>
        <end position="253"/>
    </location>
</feature>
<name>A0AAW2XNY8_9LAMI</name>
<feature type="region of interest" description="Disordered" evidence="1">
    <location>
        <begin position="447"/>
        <end position="466"/>
    </location>
</feature>
<feature type="compositionally biased region" description="Acidic residues" evidence="1">
    <location>
        <begin position="455"/>
        <end position="466"/>
    </location>
</feature>
<dbReference type="InterPro" id="IPR004242">
    <property type="entry name" value="Transposase_21"/>
</dbReference>
<feature type="region of interest" description="Disordered" evidence="1">
    <location>
        <begin position="402"/>
        <end position="422"/>
    </location>
</feature>
<accession>A0AAW2XNY8</accession>
<feature type="compositionally biased region" description="Pro residues" evidence="1">
    <location>
        <begin position="217"/>
        <end position="226"/>
    </location>
</feature>
<organism evidence="2">
    <name type="scientific">Sesamum latifolium</name>
    <dbReference type="NCBI Taxonomy" id="2727402"/>
    <lineage>
        <taxon>Eukaryota</taxon>
        <taxon>Viridiplantae</taxon>
        <taxon>Streptophyta</taxon>
        <taxon>Embryophyta</taxon>
        <taxon>Tracheophyta</taxon>
        <taxon>Spermatophyta</taxon>
        <taxon>Magnoliopsida</taxon>
        <taxon>eudicotyledons</taxon>
        <taxon>Gunneridae</taxon>
        <taxon>Pentapetalae</taxon>
        <taxon>asterids</taxon>
        <taxon>lamiids</taxon>
        <taxon>Lamiales</taxon>
        <taxon>Pedaliaceae</taxon>
        <taxon>Sesamum</taxon>
    </lineage>
</organism>
<dbReference type="InterPro" id="IPR004252">
    <property type="entry name" value="Probable_transposase_24"/>
</dbReference>
<feature type="compositionally biased region" description="Polar residues" evidence="1">
    <location>
        <begin position="228"/>
        <end position="240"/>
    </location>
</feature>
<protein>
    <submittedName>
        <fullName evidence="2">Uncharacterized protein</fullName>
    </submittedName>
</protein>
<gene>
    <name evidence="2" type="ORF">Slati_0925400</name>
</gene>
<proteinExistence type="predicted"/>
<reference evidence="2" key="2">
    <citation type="journal article" date="2024" name="Plant">
        <title>Genomic evolution and insights into agronomic trait innovations of Sesamum species.</title>
        <authorList>
            <person name="Miao H."/>
            <person name="Wang L."/>
            <person name="Qu L."/>
            <person name="Liu H."/>
            <person name="Sun Y."/>
            <person name="Le M."/>
            <person name="Wang Q."/>
            <person name="Wei S."/>
            <person name="Zheng Y."/>
            <person name="Lin W."/>
            <person name="Duan Y."/>
            <person name="Cao H."/>
            <person name="Xiong S."/>
            <person name="Wang X."/>
            <person name="Wei L."/>
            <person name="Li C."/>
            <person name="Ma Q."/>
            <person name="Ju M."/>
            <person name="Zhao R."/>
            <person name="Li G."/>
            <person name="Mu C."/>
            <person name="Tian Q."/>
            <person name="Mei H."/>
            <person name="Zhang T."/>
            <person name="Gao T."/>
            <person name="Zhang H."/>
        </authorList>
    </citation>
    <scope>NUCLEOTIDE SEQUENCE</scope>
    <source>
        <strain evidence="2">KEN1</strain>
    </source>
</reference>
<feature type="compositionally biased region" description="Low complexity" evidence="1">
    <location>
        <begin position="241"/>
        <end position="252"/>
    </location>
</feature>
<comment type="caution">
    <text evidence="2">The sequence shown here is derived from an EMBL/GenBank/DDBJ whole genome shotgun (WGS) entry which is preliminary data.</text>
</comment>
<reference evidence="2" key="1">
    <citation type="submission" date="2020-06" db="EMBL/GenBank/DDBJ databases">
        <authorList>
            <person name="Li T."/>
            <person name="Hu X."/>
            <person name="Zhang T."/>
            <person name="Song X."/>
            <person name="Zhang H."/>
            <person name="Dai N."/>
            <person name="Sheng W."/>
            <person name="Hou X."/>
            <person name="Wei L."/>
        </authorList>
    </citation>
    <scope>NUCLEOTIDE SEQUENCE</scope>
    <source>
        <strain evidence="2">KEN1</strain>
        <tissue evidence="2">Leaf</tissue>
    </source>
</reference>
<sequence>MCHPSDVEAWKHFDQSYPDFAAEPRNVRLAMCTDGFAPHGQYGRTYSCWPVILTPYNLPPGMCMKPEYMFLTMNLFSYSVDSILLLNNDMTEAVSSYLGKKSMWVAGIFLQESYYGYGIAYTITSAISMRYPVMLSMSVFLSYDLRRFQLLKKKSAHQLSKTASPVVQFHQSLEQLHDVSRVWSTPLGRGRGRELGQVVRPPTLDVSDALEASTHPIVPPPDPPSIPTASESQSVDSMQFTTSSAATPPTARSRAHTYISGDDILSFGPLHAPMVLLQRHPRTPKIFWFEELKHIYRWDCPEHEEAQLGRPPQRMEVFAACYKKKDDGNWSCSRAEEVVETYQKMLEEHASQLTPPEEGGSSAASVTPLEEEQLWIERLGEKACRVFGMGFEALTSNATRTWTKDHRASTSSAASPPEPPVSTQLQEIKLMLGILFNKMGIQMLRPDQAPATDAPAEESIQEAADP</sequence>
<dbReference type="Pfam" id="PF02992">
    <property type="entry name" value="Transposase_21"/>
    <property type="match status" value="1"/>
</dbReference>
<evidence type="ECO:0000256" key="1">
    <source>
        <dbReference type="SAM" id="MobiDB-lite"/>
    </source>
</evidence>
<evidence type="ECO:0000313" key="2">
    <source>
        <dbReference type="EMBL" id="KAL0455862.1"/>
    </source>
</evidence>
<dbReference type="Pfam" id="PF03004">
    <property type="entry name" value="Transposase_24"/>
    <property type="match status" value="1"/>
</dbReference>